<evidence type="ECO:0000313" key="3">
    <source>
        <dbReference type="Proteomes" id="UP000198309"/>
    </source>
</evidence>
<keyword evidence="3" id="KW-1185">Reference proteome</keyword>
<evidence type="ECO:0000313" key="1">
    <source>
        <dbReference type="EMBL" id="SDK77803.1"/>
    </source>
</evidence>
<name>A0A239NGM3_9PSED</name>
<dbReference type="Proteomes" id="UP000198309">
    <property type="component" value="Unassembled WGS sequence"/>
</dbReference>
<organism evidence="1 4">
    <name type="scientific">Pseudomonas delhiensis</name>
    <dbReference type="NCBI Taxonomy" id="366289"/>
    <lineage>
        <taxon>Bacteria</taxon>
        <taxon>Pseudomonadati</taxon>
        <taxon>Pseudomonadota</taxon>
        <taxon>Gammaproteobacteria</taxon>
        <taxon>Pseudomonadales</taxon>
        <taxon>Pseudomonadaceae</taxon>
        <taxon>Pseudomonas</taxon>
    </lineage>
</organism>
<dbReference type="EMBL" id="FZPC01000046">
    <property type="protein sequence ID" value="SNT54041.1"/>
    <property type="molecule type" value="Genomic_DNA"/>
</dbReference>
<accession>A0A239NGM3</accession>
<reference evidence="2 3" key="2">
    <citation type="submission" date="2017-06" db="EMBL/GenBank/DDBJ databases">
        <authorList>
            <person name="Varghese N."/>
            <person name="Submissions S."/>
        </authorList>
    </citation>
    <scope>NUCLEOTIDE SEQUENCE [LARGE SCALE GENOMIC DNA]</scope>
    <source>
        <strain evidence="2 3">RLD-1</strain>
    </source>
</reference>
<evidence type="ECO:0000313" key="4">
    <source>
        <dbReference type="Proteomes" id="UP000199693"/>
    </source>
</evidence>
<evidence type="ECO:0000313" key="2">
    <source>
        <dbReference type="EMBL" id="SNT54041.1"/>
    </source>
</evidence>
<proteinExistence type="predicted"/>
<dbReference type="AlphaFoldDB" id="A0A239NGM3"/>
<reference evidence="1 4" key="1">
    <citation type="submission" date="2016-10" db="EMBL/GenBank/DDBJ databases">
        <authorList>
            <person name="de Groot N.N."/>
        </authorList>
    </citation>
    <scope>NUCLEOTIDE SEQUENCE [LARGE SCALE GENOMIC DNA]</scope>
    <source>
        <strain evidence="1 4">CCM 7361</strain>
    </source>
</reference>
<sequence>MIQSSTPPGWRVARHWQWAYRRIKRLECSHAIACYRATRYSLLGCTGYFFCNKGLLKVHLYRSCRGHDSSA</sequence>
<gene>
    <name evidence="1" type="ORF">SAMN05216189_105121</name>
    <name evidence="2" type="ORF">SAMN06295949_1464</name>
</gene>
<dbReference type="EMBL" id="FNEC01000051">
    <property type="protein sequence ID" value="SDK77803.1"/>
    <property type="molecule type" value="Genomic_DNA"/>
</dbReference>
<protein>
    <submittedName>
        <fullName evidence="1">Uncharacterized protein</fullName>
    </submittedName>
</protein>
<dbReference type="Proteomes" id="UP000199693">
    <property type="component" value="Unassembled WGS sequence"/>
</dbReference>